<dbReference type="EMBL" id="LAZR01002094">
    <property type="protein sequence ID" value="KKN34635.1"/>
    <property type="molecule type" value="Genomic_DNA"/>
</dbReference>
<comment type="caution">
    <text evidence="1">The sequence shown here is derived from an EMBL/GenBank/DDBJ whole genome shotgun (WGS) entry which is preliminary data.</text>
</comment>
<dbReference type="AlphaFoldDB" id="A0A0F9PSF1"/>
<name>A0A0F9PSF1_9ZZZZ</name>
<gene>
    <name evidence="1" type="ORF">LCGC14_0791820</name>
</gene>
<reference evidence="1" key="1">
    <citation type="journal article" date="2015" name="Nature">
        <title>Complex archaea that bridge the gap between prokaryotes and eukaryotes.</title>
        <authorList>
            <person name="Spang A."/>
            <person name="Saw J.H."/>
            <person name="Jorgensen S.L."/>
            <person name="Zaremba-Niedzwiedzka K."/>
            <person name="Martijn J."/>
            <person name="Lind A.E."/>
            <person name="van Eijk R."/>
            <person name="Schleper C."/>
            <person name="Guy L."/>
            <person name="Ettema T.J."/>
        </authorList>
    </citation>
    <scope>NUCLEOTIDE SEQUENCE</scope>
</reference>
<accession>A0A0F9PSF1</accession>
<organism evidence="1">
    <name type="scientific">marine sediment metagenome</name>
    <dbReference type="NCBI Taxonomy" id="412755"/>
    <lineage>
        <taxon>unclassified sequences</taxon>
        <taxon>metagenomes</taxon>
        <taxon>ecological metagenomes</taxon>
    </lineage>
</organism>
<evidence type="ECO:0000313" key="1">
    <source>
        <dbReference type="EMBL" id="KKN34635.1"/>
    </source>
</evidence>
<protein>
    <submittedName>
        <fullName evidence="1">Uncharacterized protein</fullName>
    </submittedName>
</protein>
<sequence>MDLNENIEPNYIIITGDGKTELRILRGLSKKLDKQNPIIFFPFSTRPRKTGLSALDAVQFYFTRYRVLMKLN</sequence>
<proteinExistence type="predicted"/>